<feature type="transmembrane region" description="Helical" evidence="10">
    <location>
        <begin position="76"/>
        <end position="100"/>
    </location>
</feature>
<dbReference type="PANTHER" id="PTHR32024:SF1">
    <property type="entry name" value="KTR SYSTEM POTASSIUM UPTAKE PROTEIN B"/>
    <property type="match status" value="1"/>
</dbReference>
<reference evidence="11" key="1">
    <citation type="submission" date="2021-04" db="EMBL/GenBank/DDBJ databases">
        <title>Genomic analysis of electroactive and textile dye degrading Bacillus circulans strain: DC10 isolated from constructed wetland-microbial fuel cells treating textile dye wastewaters.</title>
        <authorList>
            <person name="Patel D.U."/>
            <person name="Desai C.R."/>
        </authorList>
    </citation>
    <scope>NUCLEOTIDE SEQUENCE</scope>
    <source>
        <strain evidence="11">DC10</strain>
    </source>
</reference>
<dbReference type="InterPro" id="IPR003445">
    <property type="entry name" value="Cat_transpt"/>
</dbReference>
<evidence type="ECO:0000313" key="11">
    <source>
        <dbReference type="EMBL" id="MBR8672321.1"/>
    </source>
</evidence>
<evidence type="ECO:0000256" key="7">
    <source>
        <dbReference type="ARBA" id="ARBA00022989"/>
    </source>
</evidence>
<dbReference type="InterPro" id="IPR004772">
    <property type="entry name" value="TrkH"/>
</dbReference>
<proteinExistence type="predicted"/>
<keyword evidence="2" id="KW-0813">Transport</keyword>
<feature type="transmembrane region" description="Helical" evidence="10">
    <location>
        <begin position="191"/>
        <end position="214"/>
    </location>
</feature>
<keyword evidence="5 10" id="KW-0812">Transmembrane</keyword>
<gene>
    <name evidence="11" type="ORF">KD144_22535</name>
</gene>
<evidence type="ECO:0000256" key="5">
    <source>
        <dbReference type="ARBA" id="ARBA00022692"/>
    </source>
</evidence>
<protein>
    <submittedName>
        <fullName evidence="11">TrkH family potassium uptake protein</fullName>
    </submittedName>
</protein>
<evidence type="ECO:0000256" key="9">
    <source>
        <dbReference type="ARBA" id="ARBA00023136"/>
    </source>
</evidence>
<keyword evidence="9 10" id="KW-0472">Membrane</keyword>
<evidence type="ECO:0000256" key="10">
    <source>
        <dbReference type="SAM" id="Phobius"/>
    </source>
</evidence>
<evidence type="ECO:0000256" key="1">
    <source>
        <dbReference type="ARBA" id="ARBA00004651"/>
    </source>
</evidence>
<dbReference type="NCBIfam" id="TIGR00933">
    <property type="entry name" value="2a38"/>
    <property type="match status" value="1"/>
</dbReference>
<dbReference type="RefSeq" id="WP_212121602.1">
    <property type="nucleotide sequence ID" value="NZ_JAGTPX020000035.1"/>
</dbReference>
<dbReference type="GO" id="GO:0015379">
    <property type="term" value="F:potassium:chloride symporter activity"/>
    <property type="evidence" value="ECO:0007669"/>
    <property type="project" value="InterPro"/>
</dbReference>
<dbReference type="PANTHER" id="PTHR32024">
    <property type="entry name" value="TRK SYSTEM POTASSIUM UPTAKE PROTEIN TRKG-RELATED"/>
    <property type="match status" value="1"/>
</dbReference>
<keyword evidence="7 10" id="KW-1133">Transmembrane helix</keyword>
<keyword evidence="3" id="KW-1003">Cell membrane</keyword>
<feature type="transmembrane region" description="Helical" evidence="10">
    <location>
        <begin position="226"/>
        <end position="247"/>
    </location>
</feature>
<evidence type="ECO:0000256" key="3">
    <source>
        <dbReference type="ARBA" id="ARBA00022475"/>
    </source>
</evidence>
<comment type="subcellular location">
    <subcellularLocation>
        <location evidence="1">Cell membrane</location>
        <topology evidence="1">Multi-pass membrane protein</topology>
    </subcellularLocation>
</comment>
<evidence type="ECO:0000256" key="8">
    <source>
        <dbReference type="ARBA" id="ARBA00023065"/>
    </source>
</evidence>
<feature type="transmembrane region" description="Helical" evidence="10">
    <location>
        <begin position="131"/>
        <end position="151"/>
    </location>
</feature>
<dbReference type="Pfam" id="PF02386">
    <property type="entry name" value="TrkH"/>
    <property type="match status" value="1"/>
</dbReference>
<feature type="transmembrane region" description="Helical" evidence="10">
    <location>
        <begin position="376"/>
        <end position="394"/>
    </location>
</feature>
<organism evidence="11">
    <name type="scientific">Niallia circulans</name>
    <name type="common">Bacillus circulans</name>
    <dbReference type="NCBI Taxonomy" id="1397"/>
    <lineage>
        <taxon>Bacteria</taxon>
        <taxon>Bacillati</taxon>
        <taxon>Bacillota</taxon>
        <taxon>Bacilli</taxon>
        <taxon>Bacillales</taxon>
        <taxon>Bacillaceae</taxon>
        <taxon>Niallia</taxon>
    </lineage>
</organism>
<keyword evidence="4" id="KW-0633">Potassium transport</keyword>
<dbReference type="EMBL" id="JAGTPX010000037">
    <property type="protein sequence ID" value="MBR8672321.1"/>
    <property type="molecule type" value="Genomic_DNA"/>
</dbReference>
<evidence type="ECO:0000256" key="4">
    <source>
        <dbReference type="ARBA" id="ARBA00022538"/>
    </source>
</evidence>
<accession>A0A941GGE0</accession>
<keyword evidence="8" id="KW-0406">Ion transport</keyword>
<evidence type="ECO:0000256" key="6">
    <source>
        <dbReference type="ARBA" id="ARBA00022958"/>
    </source>
</evidence>
<feature type="transmembrane region" description="Helical" evidence="10">
    <location>
        <begin position="12"/>
        <end position="33"/>
    </location>
</feature>
<evidence type="ECO:0000256" key="2">
    <source>
        <dbReference type="ARBA" id="ARBA00022448"/>
    </source>
</evidence>
<sequence length="444" mass="48300">MRIPKKRDMIALSPPQILIFVFLAFTILGMFLLKMPLSTTGSISWTDALFTATSAMTVTGLVVIDTGSSFTLFGEIVILCLIQIGGLGIMTFAVLIFMSLGRKIGFKERILIQQALSQTSMGGIIRLAKQLFLFSIILETIAAVLLAIRWVPEMGWDKGIYAAIFHSISSFNNAGFSIWSDNLSGYVADPVVNIVISLLFIIGGIGFTVVFDLWKKSEFKKLTLHTKIMVIGTIVINFIAVFLVFSFEYDNPETLGNLSWSGKIQAAYFQGVVPRTAGFNTVDIGGLNESTLFLMILLMFIGAGSGSTGGGIKVTTFLAMVLSVLSFLRNKDEIVIFNRSIDDRTVVKSLAITIISLSVIFVAIFILDVTEKDARFLAIVFEVVSAFGTSGLSMGLTTTLTTIGKIVVVFVMFVGKIGPLTLAFSLATPNKSKIRYPKEDILTG</sequence>
<feature type="transmembrane region" description="Helical" evidence="10">
    <location>
        <begin position="284"/>
        <end position="303"/>
    </location>
</feature>
<keyword evidence="6" id="KW-0630">Potassium</keyword>
<feature type="transmembrane region" description="Helical" evidence="10">
    <location>
        <begin position="406"/>
        <end position="428"/>
    </location>
</feature>
<feature type="transmembrane region" description="Helical" evidence="10">
    <location>
        <begin position="349"/>
        <end position="369"/>
    </location>
</feature>
<dbReference type="GO" id="GO:0005886">
    <property type="term" value="C:plasma membrane"/>
    <property type="evidence" value="ECO:0007669"/>
    <property type="project" value="UniProtKB-SubCell"/>
</dbReference>
<comment type="caution">
    <text evidence="11">The sequence shown here is derived from an EMBL/GenBank/DDBJ whole genome shotgun (WGS) entry which is preliminary data.</text>
</comment>
<feature type="transmembrane region" description="Helical" evidence="10">
    <location>
        <begin position="45"/>
        <end position="64"/>
    </location>
</feature>
<dbReference type="AlphaFoldDB" id="A0A941GGE0"/>
<name>A0A941GGE0_NIACI</name>